<keyword evidence="2 3" id="KW-0663">Pyridoxal phosphate</keyword>
<dbReference type="GO" id="GO:0019346">
    <property type="term" value="P:transsulfuration"/>
    <property type="evidence" value="ECO:0007669"/>
    <property type="project" value="InterPro"/>
</dbReference>
<dbReference type="SUPFAM" id="SSF53383">
    <property type="entry name" value="PLP-dependent transferases"/>
    <property type="match status" value="1"/>
</dbReference>
<dbReference type="PANTHER" id="PTHR42699">
    <property type="match status" value="1"/>
</dbReference>
<dbReference type="InterPro" id="IPR015421">
    <property type="entry name" value="PyrdxlP-dep_Trfase_major"/>
</dbReference>
<dbReference type="GO" id="GO:0003962">
    <property type="term" value="F:cystathionine gamma-synthase activity"/>
    <property type="evidence" value="ECO:0007669"/>
    <property type="project" value="TreeGrafter"/>
</dbReference>
<sequence>MPVTVIKEELGQSMPPHGPHTVTVHIPGWDTAMLFRKGDKTIHAALKSMYPRFGPTNEAKQLAAAIHPKLSLPETYLCQPFASPDVFAAASEYAFSHWRKEEFKLEPSELLFRVVDIADTRLYVLAYPAAKGPGIMGVWQNLGGGISTRLAEHLLAHIETLAVDSFEASGSDGVAALEKVPETTYLPEGDAHQQIRERIVELLQRVPVGDVAQKVVPADVFLYNTGMAAVYRLHQAMLAVRPGTVVVLGAVFSNTWNLFKETPTRSKHFGRCDAESGVMDKLEEYLAGEQDAGRQVSYVFAEFPSNPILVSIDLKRLRMLADEYGFAVVLDETIGSYSNIDVLPMADVLVTSLTKSFSGYANVMAGSVVVSPSSTLDSLLKSTLTARFRNELFLPDASVLLSNSQDYLPRSTILNRNALTLAKFLLTHSASESSPITGVLYPPMTNTLANYTAHMRPATADFTPGYGCLLSIDFSNAATAKAFYDNLAVYHGPHLGAHRTLAFPFNDAIWGGGADPLTDPDFMYHISYGLRPEQVRVAVGLESEEELVDTFAYALQFAVAAAAAAEK</sequence>
<comment type="similarity">
    <text evidence="3">Belongs to the trans-sulfuration enzymes family.</text>
</comment>
<dbReference type="InterPro" id="IPR015424">
    <property type="entry name" value="PyrdxlP-dep_Trfase"/>
</dbReference>
<dbReference type="Pfam" id="PF01053">
    <property type="entry name" value="Cys_Met_Meta_PP"/>
    <property type="match status" value="1"/>
</dbReference>
<reference evidence="4" key="1">
    <citation type="journal article" date="2023" name="Mol. Phylogenet. Evol.">
        <title>Genome-scale phylogeny and comparative genomics of the fungal order Sordariales.</title>
        <authorList>
            <person name="Hensen N."/>
            <person name="Bonometti L."/>
            <person name="Westerberg I."/>
            <person name="Brannstrom I.O."/>
            <person name="Guillou S."/>
            <person name="Cros-Aarteil S."/>
            <person name="Calhoun S."/>
            <person name="Haridas S."/>
            <person name="Kuo A."/>
            <person name="Mondo S."/>
            <person name="Pangilinan J."/>
            <person name="Riley R."/>
            <person name="LaButti K."/>
            <person name="Andreopoulos B."/>
            <person name="Lipzen A."/>
            <person name="Chen C."/>
            <person name="Yan M."/>
            <person name="Daum C."/>
            <person name="Ng V."/>
            <person name="Clum A."/>
            <person name="Steindorff A."/>
            <person name="Ohm R.A."/>
            <person name="Martin F."/>
            <person name="Silar P."/>
            <person name="Natvig D.O."/>
            <person name="Lalanne C."/>
            <person name="Gautier V."/>
            <person name="Ament-Velasquez S.L."/>
            <person name="Kruys A."/>
            <person name="Hutchinson M.I."/>
            <person name="Powell A.J."/>
            <person name="Barry K."/>
            <person name="Miller A.N."/>
            <person name="Grigoriev I.V."/>
            <person name="Debuchy R."/>
            <person name="Gladieux P."/>
            <person name="Hiltunen Thoren M."/>
            <person name="Johannesson H."/>
        </authorList>
    </citation>
    <scope>NUCLEOTIDE SEQUENCE</scope>
    <source>
        <strain evidence="4">CBS 232.78</strain>
    </source>
</reference>
<evidence type="ECO:0000313" key="4">
    <source>
        <dbReference type="EMBL" id="KAK3393209.1"/>
    </source>
</evidence>
<keyword evidence="4" id="KW-0808">Transferase</keyword>
<evidence type="ECO:0000256" key="2">
    <source>
        <dbReference type="ARBA" id="ARBA00022898"/>
    </source>
</evidence>
<comment type="caution">
    <text evidence="4">The sequence shown here is derived from an EMBL/GenBank/DDBJ whole genome shotgun (WGS) entry which is preliminary data.</text>
</comment>
<dbReference type="Gene3D" id="3.90.1150.10">
    <property type="entry name" value="Aspartate Aminotransferase, domain 1"/>
    <property type="match status" value="1"/>
</dbReference>
<dbReference type="Proteomes" id="UP001285441">
    <property type="component" value="Unassembled WGS sequence"/>
</dbReference>
<organism evidence="4 5">
    <name type="scientific">Podospora didyma</name>
    <dbReference type="NCBI Taxonomy" id="330526"/>
    <lineage>
        <taxon>Eukaryota</taxon>
        <taxon>Fungi</taxon>
        <taxon>Dikarya</taxon>
        <taxon>Ascomycota</taxon>
        <taxon>Pezizomycotina</taxon>
        <taxon>Sordariomycetes</taxon>
        <taxon>Sordariomycetidae</taxon>
        <taxon>Sordariales</taxon>
        <taxon>Podosporaceae</taxon>
        <taxon>Podospora</taxon>
    </lineage>
</organism>
<gene>
    <name evidence="4" type="ORF">B0H63DRAFT_457753</name>
</gene>
<evidence type="ECO:0000313" key="5">
    <source>
        <dbReference type="Proteomes" id="UP001285441"/>
    </source>
</evidence>
<dbReference type="PANTHER" id="PTHR42699:SF1">
    <property type="entry name" value="CYSTATHIONINE GAMMA-SYNTHASE-RELATED"/>
    <property type="match status" value="1"/>
</dbReference>
<dbReference type="InterPro" id="IPR051750">
    <property type="entry name" value="Trans-sulfuration_enzymes"/>
</dbReference>
<dbReference type="InterPro" id="IPR000277">
    <property type="entry name" value="Cys/Met-Metab_PyrdxlP-dep_enz"/>
</dbReference>
<accession>A0AAE0P4J3</accession>
<dbReference type="EMBL" id="JAULSW010000001">
    <property type="protein sequence ID" value="KAK3393209.1"/>
    <property type="molecule type" value="Genomic_DNA"/>
</dbReference>
<dbReference type="InterPro" id="IPR015422">
    <property type="entry name" value="PyrdxlP-dep_Trfase_small"/>
</dbReference>
<dbReference type="GO" id="GO:0030170">
    <property type="term" value="F:pyridoxal phosphate binding"/>
    <property type="evidence" value="ECO:0007669"/>
    <property type="project" value="InterPro"/>
</dbReference>
<protein>
    <submittedName>
        <fullName evidence="4">Pyridoxal phosphate-dependent transferase</fullName>
    </submittedName>
</protein>
<reference evidence="4" key="2">
    <citation type="submission" date="2023-06" db="EMBL/GenBank/DDBJ databases">
        <authorList>
            <consortium name="Lawrence Berkeley National Laboratory"/>
            <person name="Haridas S."/>
            <person name="Hensen N."/>
            <person name="Bonometti L."/>
            <person name="Westerberg I."/>
            <person name="Brannstrom I.O."/>
            <person name="Guillou S."/>
            <person name="Cros-Aarteil S."/>
            <person name="Calhoun S."/>
            <person name="Kuo A."/>
            <person name="Mondo S."/>
            <person name="Pangilinan J."/>
            <person name="Riley R."/>
            <person name="LaButti K."/>
            <person name="Andreopoulos B."/>
            <person name="Lipzen A."/>
            <person name="Chen C."/>
            <person name="Yanf M."/>
            <person name="Daum C."/>
            <person name="Ng V."/>
            <person name="Clum A."/>
            <person name="Steindorff A."/>
            <person name="Ohm R."/>
            <person name="Martin F."/>
            <person name="Silar P."/>
            <person name="Natvig D."/>
            <person name="Lalanne C."/>
            <person name="Gautier V."/>
            <person name="Ament-velasquez S.L."/>
            <person name="Kruys A."/>
            <person name="Hutchinson M.I."/>
            <person name="Powell A.J."/>
            <person name="Barry K."/>
            <person name="Miller A.N."/>
            <person name="Grigoriev I.V."/>
            <person name="Debuchy R."/>
            <person name="Gladieux P."/>
            <person name="Thoren M.H."/>
            <person name="Johannesson H."/>
        </authorList>
    </citation>
    <scope>NUCLEOTIDE SEQUENCE</scope>
    <source>
        <strain evidence="4">CBS 232.78</strain>
    </source>
</reference>
<keyword evidence="5" id="KW-1185">Reference proteome</keyword>
<dbReference type="AlphaFoldDB" id="A0AAE0P4J3"/>
<evidence type="ECO:0000256" key="1">
    <source>
        <dbReference type="ARBA" id="ARBA00001933"/>
    </source>
</evidence>
<proteinExistence type="inferred from homology"/>
<evidence type="ECO:0000256" key="3">
    <source>
        <dbReference type="RuleBase" id="RU362118"/>
    </source>
</evidence>
<dbReference type="Gene3D" id="3.40.640.10">
    <property type="entry name" value="Type I PLP-dependent aspartate aminotransferase-like (Major domain)"/>
    <property type="match status" value="1"/>
</dbReference>
<name>A0AAE0P4J3_9PEZI</name>
<comment type="cofactor">
    <cofactor evidence="1 3">
        <name>pyridoxal 5'-phosphate</name>
        <dbReference type="ChEBI" id="CHEBI:597326"/>
    </cofactor>
</comment>